<accession>A0ABV5P8N9</accession>
<comment type="caution">
    <text evidence="7">The sequence shown here is derived from an EMBL/GenBank/DDBJ whole genome shotgun (WGS) entry which is preliminary data.</text>
</comment>
<organism evidence="7 8">
    <name type="scientific">Streptomyces cremeus</name>
    <dbReference type="NCBI Taxonomy" id="66881"/>
    <lineage>
        <taxon>Bacteria</taxon>
        <taxon>Bacillati</taxon>
        <taxon>Actinomycetota</taxon>
        <taxon>Actinomycetes</taxon>
        <taxon>Kitasatosporales</taxon>
        <taxon>Streptomycetaceae</taxon>
        <taxon>Streptomyces</taxon>
    </lineage>
</organism>
<feature type="coiled-coil region" evidence="5">
    <location>
        <begin position="18"/>
        <end position="80"/>
    </location>
</feature>
<evidence type="ECO:0000313" key="7">
    <source>
        <dbReference type="EMBL" id="MFB9518911.1"/>
    </source>
</evidence>
<evidence type="ECO:0000256" key="2">
    <source>
        <dbReference type="ARBA" id="ARBA00022771"/>
    </source>
</evidence>
<feature type="zinc finger region" description="dksA C4-type" evidence="4">
    <location>
        <begin position="85"/>
        <end position="109"/>
    </location>
</feature>
<keyword evidence="1" id="KW-0479">Metal-binding</keyword>
<evidence type="ECO:0000256" key="4">
    <source>
        <dbReference type="PROSITE-ProRule" id="PRU00510"/>
    </source>
</evidence>
<dbReference type="PANTHER" id="PTHR33823">
    <property type="entry name" value="RNA POLYMERASE-BINDING TRANSCRIPTION FACTOR DKSA-RELATED"/>
    <property type="match status" value="1"/>
</dbReference>
<dbReference type="InterPro" id="IPR000962">
    <property type="entry name" value="Znf_DskA_TraR"/>
</dbReference>
<dbReference type="SUPFAM" id="SSF57716">
    <property type="entry name" value="Glucocorticoid receptor-like (DNA-binding domain)"/>
    <property type="match status" value="1"/>
</dbReference>
<reference evidence="7 8" key="1">
    <citation type="submission" date="2024-09" db="EMBL/GenBank/DDBJ databases">
        <authorList>
            <person name="Sun Q."/>
            <person name="Mori K."/>
        </authorList>
    </citation>
    <scope>NUCLEOTIDE SEQUENCE [LARGE SCALE GENOMIC DNA]</scope>
    <source>
        <strain evidence="7 8">JCM 4362</strain>
    </source>
</reference>
<evidence type="ECO:0000313" key="8">
    <source>
        <dbReference type="Proteomes" id="UP001589718"/>
    </source>
</evidence>
<dbReference type="PROSITE" id="PS51128">
    <property type="entry name" value="ZF_DKSA_2"/>
    <property type="match status" value="1"/>
</dbReference>
<proteinExistence type="predicted"/>
<evidence type="ECO:0000256" key="3">
    <source>
        <dbReference type="ARBA" id="ARBA00022833"/>
    </source>
</evidence>
<name>A0ABV5P8N9_STRCM</name>
<sequence>MPQSPRPQELREELVARVEMFRRRAALAEAAITELRADCDLDAADAASTRAALTEEHGRAEEARRQLARATAALHRLDEGAFGLCVSCGAAIDPERLLAVPHTRWCVACRRDVEGRPAR</sequence>
<dbReference type="Proteomes" id="UP001589718">
    <property type="component" value="Unassembled WGS sequence"/>
</dbReference>
<dbReference type="EMBL" id="JBHMCR010000002">
    <property type="protein sequence ID" value="MFB9518911.1"/>
    <property type="molecule type" value="Genomic_DNA"/>
</dbReference>
<evidence type="ECO:0000256" key="1">
    <source>
        <dbReference type="ARBA" id="ARBA00022723"/>
    </source>
</evidence>
<keyword evidence="3" id="KW-0862">Zinc</keyword>
<keyword evidence="8" id="KW-1185">Reference proteome</keyword>
<dbReference type="Pfam" id="PF01258">
    <property type="entry name" value="zf-dskA_traR"/>
    <property type="match status" value="1"/>
</dbReference>
<dbReference type="Gene3D" id="1.20.120.910">
    <property type="entry name" value="DksA, coiled-coil domain"/>
    <property type="match status" value="1"/>
</dbReference>
<gene>
    <name evidence="7" type="ORF">ACFFTU_02960</name>
</gene>
<protein>
    <submittedName>
        <fullName evidence="7">TraR/DksA family transcriptional regulator</fullName>
    </submittedName>
</protein>
<evidence type="ECO:0000256" key="5">
    <source>
        <dbReference type="SAM" id="Coils"/>
    </source>
</evidence>
<keyword evidence="2" id="KW-0863">Zinc-finger</keyword>
<evidence type="ECO:0000259" key="6">
    <source>
        <dbReference type="Pfam" id="PF01258"/>
    </source>
</evidence>
<feature type="domain" description="Zinc finger DksA/TraR C4-type" evidence="6">
    <location>
        <begin position="80"/>
        <end position="114"/>
    </location>
</feature>
<dbReference type="RefSeq" id="WP_345217596.1">
    <property type="nucleotide sequence ID" value="NZ_BAAAXE010000001.1"/>
</dbReference>
<dbReference type="PANTHER" id="PTHR33823:SF4">
    <property type="entry name" value="GENERAL STRESS PROTEIN 16O"/>
    <property type="match status" value="1"/>
</dbReference>
<keyword evidence="5" id="KW-0175">Coiled coil</keyword>